<dbReference type="Proteomes" id="UP001165060">
    <property type="component" value="Unassembled WGS sequence"/>
</dbReference>
<gene>
    <name evidence="7" type="ORF">TeGR_g4392</name>
</gene>
<dbReference type="InterPro" id="IPR017853">
    <property type="entry name" value="GH"/>
</dbReference>
<feature type="signal peptide" evidence="5">
    <location>
        <begin position="1"/>
        <end position="15"/>
    </location>
</feature>
<evidence type="ECO:0000256" key="1">
    <source>
        <dbReference type="ARBA" id="ARBA00005641"/>
    </source>
</evidence>
<organism evidence="7 8">
    <name type="scientific">Tetraparma gracilis</name>
    <dbReference type="NCBI Taxonomy" id="2962635"/>
    <lineage>
        <taxon>Eukaryota</taxon>
        <taxon>Sar</taxon>
        <taxon>Stramenopiles</taxon>
        <taxon>Ochrophyta</taxon>
        <taxon>Bolidophyceae</taxon>
        <taxon>Parmales</taxon>
        <taxon>Triparmaceae</taxon>
        <taxon>Tetraparma</taxon>
    </lineage>
</organism>
<evidence type="ECO:0000259" key="6">
    <source>
        <dbReference type="Pfam" id="PF00150"/>
    </source>
</evidence>
<evidence type="ECO:0000256" key="3">
    <source>
        <dbReference type="ARBA" id="ARBA00023295"/>
    </source>
</evidence>
<keyword evidence="8" id="KW-1185">Reference proteome</keyword>
<dbReference type="PANTHER" id="PTHR31308">
    <property type="match status" value="1"/>
</dbReference>
<dbReference type="Pfam" id="PF00150">
    <property type="entry name" value="Cellulase"/>
    <property type="match status" value="1"/>
</dbReference>
<feature type="domain" description="Glycoside hydrolase family 5" evidence="6">
    <location>
        <begin position="74"/>
        <end position="383"/>
    </location>
</feature>
<dbReference type="PANTHER" id="PTHR31308:SF3">
    <property type="entry name" value="ENDOGLYCOCERAMIDASE"/>
    <property type="match status" value="1"/>
</dbReference>
<evidence type="ECO:0000313" key="8">
    <source>
        <dbReference type="Proteomes" id="UP001165060"/>
    </source>
</evidence>
<reference evidence="7 8" key="1">
    <citation type="journal article" date="2023" name="Commun. Biol.">
        <title>Genome analysis of Parmales, the sister group of diatoms, reveals the evolutionary specialization of diatoms from phago-mixotrophs to photoautotrophs.</title>
        <authorList>
            <person name="Ban H."/>
            <person name="Sato S."/>
            <person name="Yoshikawa S."/>
            <person name="Yamada K."/>
            <person name="Nakamura Y."/>
            <person name="Ichinomiya M."/>
            <person name="Sato N."/>
            <person name="Blanc-Mathieu R."/>
            <person name="Endo H."/>
            <person name="Kuwata A."/>
            <person name="Ogata H."/>
        </authorList>
    </citation>
    <scope>NUCLEOTIDE SEQUENCE [LARGE SCALE GENOMIC DNA]</scope>
</reference>
<feature type="chain" id="PRO_5045674792" description="Glycoside hydrolase family 5 domain-containing protein" evidence="5">
    <location>
        <begin position="16"/>
        <end position="432"/>
    </location>
</feature>
<evidence type="ECO:0000256" key="2">
    <source>
        <dbReference type="ARBA" id="ARBA00022801"/>
    </source>
</evidence>
<proteinExistence type="inferred from homology"/>
<keyword evidence="2 4" id="KW-0378">Hydrolase</keyword>
<dbReference type="InterPro" id="IPR052066">
    <property type="entry name" value="Glycosphingolipid_Hydrolases"/>
</dbReference>
<protein>
    <recommendedName>
        <fullName evidence="6">Glycoside hydrolase family 5 domain-containing protein</fullName>
    </recommendedName>
</protein>
<dbReference type="SUPFAM" id="SSF51445">
    <property type="entry name" value="(Trans)glycosidases"/>
    <property type="match status" value="1"/>
</dbReference>
<keyword evidence="5" id="KW-0732">Signal</keyword>
<evidence type="ECO:0000313" key="7">
    <source>
        <dbReference type="EMBL" id="GMI19008.1"/>
    </source>
</evidence>
<dbReference type="EMBL" id="BRYB01003670">
    <property type="protein sequence ID" value="GMI19008.1"/>
    <property type="molecule type" value="Genomic_DNA"/>
</dbReference>
<accession>A0ABQ6M3R9</accession>
<evidence type="ECO:0000256" key="5">
    <source>
        <dbReference type="SAM" id="SignalP"/>
    </source>
</evidence>
<comment type="caution">
    <text evidence="7">The sequence shown here is derived from an EMBL/GenBank/DDBJ whole genome shotgun (WGS) entry which is preliminary data.</text>
</comment>
<comment type="similarity">
    <text evidence="1 4">Belongs to the glycosyl hydrolase 5 (cellulase A) family.</text>
</comment>
<dbReference type="InterPro" id="IPR001547">
    <property type="entry name" value="Glyco_hydro_5"/>
</dbReference>
<dbReference type="Gene3D" id="3.20.20.80">
    <property type="entry name" value="Glycosidases"/>
    <property type="match status" value="1"/>
</dbReference>
<keyword evidence="3 4" id="KW-0326">Glycosidase</keyword>
<sequence length="432" mass="46367">MQSLLLLSGVAVAAASRQVLSNSTSWTNSTTGEVVKLTGTNVVMKGAPWIPEVSGSDVCDSTDESGASTSCQTFNSADAEHIKSLGYNMVRLGVVWAGAQPDGPNTALDADVLRRLDAFLEVADAHGLQVLIDLHQDAVGTAVCGEGLPMWFSQLATPKQIGKPLWPLAGLDDGTCGRDDTAAWAEFAGDADYNIKNPCCRKHNQGSWGQLGATLQAQENMLYLFTKGRSLFADFVGRVAKAVESRDNVFAIELMNEPPAIERGLMYKTWEAAAASVREASPDLAVGVADTANSALPLRNLDLRRETVEWLKADPHLFYAFHWYGTPEEPEKAISNALRTGASWDMPVHLTEFGGYGGDSYGCATQRAANAAGVGSSYWHYSDYCWPKHCPGGEADGYCDLPEGDRWGACITGWGSGNASFVCPGDTPELRR</sequence>
<name>A0ABQ6M3R9_9STRA</name>
<evidence type="ECO:0000256" key="4">
    <source>
        <dbReference type="RuleBase" id="RU361153"/>
    </source>
</evidence>